<dbReference type="AlphaFoldDB" id="A0A1I4PT55"/>
<dbReference type="PROSITE" id="PS51257">
    <property type="entry name" value="PROKAR_LIPOPROTEIN"/>
    <property type="match status" value="1"/>
</dbReference>
<keyword evidence="1" id="KW-0732">Signal</keyword>
<accession>A0A1I4PT55</accession>
<dbReference type="Proteomes" id="UP000199470">
    <property type="component" value="Unassembled WGS sequence"/>
</dbReference>
<sequence length="199" mass="20306">MKSIYIRSGLALLCAATLGACGGGNGNMVLGGTIKGLTQPNMVLKNGSWETKPAATDGTFRFSELIADDKDFFIEIFKQPDNSKCTIANNRNKANTYTVVQTVVTCVTDSYALGGTVTGLDAGDGSLVLANGSETAAVPKPATAGAPVKFSLPKVMVGSPYGVTVLTSPLGSAKNCVVSNGNGTMATSAIDNISVVCSK</sequence>
<feature type="signal peptide" evidence="1">
    <location>
        <begin position="1"/>
        <end position="22"/>
    </location>
</feature>
<organism evidence="2 3">
    <name type="scientific">Rugamonas rubra</name>
    <dbReference type="NCBI Taxonomy" id="758825"/>
    <lineage>
        <taxon>Bacteria</taxon>
        <taxon>Pseudomonadati</taxon>
        <taxon>Pseudomonadota</taxon>
        <taxon>Betaproteobacteria</taxon>
        <taxon>Burkholderiales</taxon>
        <taxon>Oxalobacteraceae</taxon>
        <taxon>Telluria group</taxon>
        <taxon>Rugamonas</taxon>
    </lineage>
</organism>
<evidence type="ECO:0000313" key="2">
    <source>
        <dbReference type="EMBL" id="SFM30746.1"/>
    </source>
</evidence>
<dbReference type="EMBL" id="FOTW01000017">
    <property type="protein sequence ID" value="SFM30746.1"/>
    <property type="molecule type" value="Genomic_DNA"/>
</dbReference>
<evidence type="ECO:0000256" key="1">
    <source>
        <dbReference type="SAM" id="SignalP"/>
    </source>
</evidence>
<name>A0A1I4PT55_9BURK</name>
<dbReference type="RefSeq" id="WP_139236591.1">
    <property type="nucleotide sequence ID" value="NZ_FOTW01000017.1"/>
</dbReference>
<gene>
    <name evidence="2" type="ORF">SAMN02982985_03574</name>
</gene>
<evidence type="ECO:0000313" key="3">
    <source>
        <dbReference type="Proteomes" id="UP000199470"/>
    </source>
</evidence>
<evidence type="ECO:0008006" key="4">
    <source>
        <dbReference type="Google" id="ProtNLM"/>
    </source>
</evidence>
<dbReference type="OrthoDB" id="8924315at2"/>
<keyword evidence="3" id="KW-1185">Reference proteome</keyword>
<dbReference type="STRING" id="758825.SAMN02982985_03574"/>
<reference evidence="2 3" key="1">
    <citation type="submission" date="2016-10" db="EMBL/GenBank/DDBJ databases">
        <authorList>
            <person name="de Groot N.N."/>
        </authorList>
    </citation>
    <scope>NUCLEOTIDE SEQUENCE [LARGE SCALE GENOMIC DNA]</scope>
    <source>
        <strain evidence="2 3">ATCC 43154</strain>
    </source>
</reference>
<protein>
    <recommendedName>
        <fullName evidence="4">Lipoprotein</fullName>
    </recommendedName>
</protein>
<proteinExistence type="predicted"/>
<feature type="chain" id="PRO_5011750841" description="Lipoprotein" evidence="1">
    <location>
        <begin position="23"/>
        <end position="199"/>
    </location>
</feature>